<keyword evidence="1" id="KW-0812">Transmembrane</keyword>
<evidence type="ECO:0000313" key="3">
    <source>
        <dbReference type="Proteomes" id="UP000284120"/>
    </source>
</evidence>
<protein>
    <submittedName>
        <fullName evidence="2">Uncharacterized protein</fullName>
    </submittedName>
</protein>
<comment type="caution">
    <text evidence="2">The sequence shown here is derived from an EMBL/GenBank/DDBJ whole genome shotgun (WGS) entry which is preliminary data.</text>
</comment>
<evidence type="ECO:0000256" key="1">
    <source>
        <dbReference type="SAM" id="Phobius"/>
    </source>
</evidence>
<dbReference type="RefSeq" id="WP_113646630.1">
    <property type="nucleotide sequence ID" value="NZ_QMHN01000002.1"/>
</dbReference>
<dbReference type="AlphaFoldDB" id="A0A3S3PC16"/>
<dbReference type="EMBL" id="SAYW01000002">
    <property type="protein sequence ID" value="RWU08106.1"/>
    <property type="molecule type" value="Genomic_DNA"/>
</dbReference>
<keyword evidence="1" id="KW-0472">Membrane</keyword>
<feature type="transmembrane region" description="Helical" evidence="1">
    <location>
        <begin position="43"/>
        <end position="66"/>
    </location>
</feature>
<organism evidence="2 3">
    <name type="scientific">Pedobacter chitinilyticus</name>
    <dbReference type="NCBI Taxonomy" id="2233776"/>
    <lineage>
        <taxon>Bacteria</taxon>
        <taxon>Pseudomonadati</taxon>
        <taxon>Bacteroidota</taxon>
        <taxon>Sphingobacteriia</taxon>
        <taxon>Sphingobacteriales</taxon>
        <taxon>Sphingobacteriaceae</taxon>
        <taxon>Pedobacter</taxon>
    </lineage>
</organism>
<reference evidence="2 3" key="1">
    <citation type="submission" date="2018-06" db="EMBL/GenBank/DDBJ databases">
        <title>Pedobacter endophyticus sp. nov., an endophytic bacterium isolated from a leaf of Triticum aestivum.</title>
        <authorList>
            <person name="Zhang L."/>
        </authorList>
    </citation>
    <scope>NUCLEOTIDE SEQUENCE [LARGE SCALE GENOMIC DNA]</scope>
    <source>
        <strain evidence="2 3">CM134L-2</strain>
    </source>
</reference>
<keyword evidence="3" id="KW-1185">Reference proteome</keyword>
<evidence type="ECO:0000313" key="2">
    <source>
        <dbReference type="EMBL" id="RWU08106.1"/>
    </source>
</evidence>
<feature type="transmembrane region" description="Helical" evidence="1">
    <location>
        <begin position="78"/>
        <end position="96"/>
    </location>
</feature>
<dbReference type="Proteomes" id="UP000284120">
    <property type="component" value="Unassembled WGS sequence"/>
</dbReference>
<gene>
    <name evidence="2" type="ORF">DPV69_06910</name>
</gene>
<sequence length="98" mass="11416">MKILKVFTIILIIPGIVFSYLSLGLLVYHLLGIYLPVPSDDSAWMLWIVKGVILVFPVIILLLYLLPLSFNKVKIIRRAFLFFWINALFWTVYVVMTK</sequence>
<proteinExistence type="predicted"/>
<name>A0A3S3PC16_9SPHI</name>
<accession>A0A3S3PC16</accession>
<keyword evidence="1" id="KW-1133">Transmembrane helix</keyword>
<feature type="transmembrane region" description="Helical" evidence="1">
    <location>
        <begin position="7"/>
        <end position="31"/>
    </location>
</feature>